<evidence type="ECO:0000256" key="4">
    <source>
        <dbReference type="ARBA" id="ARBA00007343"/>
    </source>
</evidence>
<dbReference type="FunFam" id="2.60.40.2030:FF:000009">
    <property type="entry name" value="adhesion G-protein coupled receptor V1"/>
    <property type="match status" value="1"/>
</dbReference>
<feature type="domain" description="Calx-beta" evidence="23">
    <location>
        <begin position="4020"/>
        <end position="4123"/>
    </location>
</feature>
<dbReference type="GO" id="GO:0016787">
    <property type="term" value="F:hydrolase activity"/>
    <property type="evidence" value="ECO:0007669"/>
    <property type="project" value="UniProtKB-KW"/>
</dbReference>
<feature type="repeat" description="EAR" evidence="21">
    <location>
        <begin position="3395"/>
        <end position="3439"/>
    </location>
</feature>
<feature type="domain" description="Calx-beta" evidence="23">
    <location>
        <begin position="21"/>
        <end position="117"/>
    </location>
</feature>
<dbReference type="PANTHER" id="PTHR46682">
    <property type="entry name" value="ADHESION G-PROTEIN COUPLED RECEPTOR V1"/>
    <property type="match status" value="1"/>
</dbReference>
<evidence type="ECO:0000256" key="15">
    <source>
        <dbReference type="ARBA" id="ARBA00023170"/>
    </source>
</evidence>
<dbReference type="SUPFAM" id="SSF49899">
    <property type="entry name" value="Concanavalin A-like lectins/glucanases"/>
    <property type="match status" value="1"/>
</dbReference>
<feature type="domain" description="Calx-beta" evidence="23">
    <location>
        <begin position="763"/>
        <end position="861"/>
    </location>
</feature>
<dbReference type="GO" id="GO:0048513">
    <property type="term" value="P:animal organ development"/>
    <property type="evidence" value="ECO:0007669"/>
    <property type="project" value="UniProtKB-ARBA"/>
</dbReference>
<dbReference type="Pfam" id="PF03160">
    <property type="entry name" value="Calx-beta"/>
    <property type="match status" value="31"/>
</dbReference>
<comment type="similarity">
    <text evidence="4">Belongs to the G-protein coupled receptor 2 family. Adhesion G-protein coupled receptor (ADGR) subfamily.</text>
</comment>
<keyword evidence="9" id="KW-0378">Hydrolase</keyword>
<feature type="domain" description="Calx-beta" evidence="23">
    <location>
        <begin position="3899"/>
        <end position="4006"/>
    </location>
</feature>
<keyword evidence="11" id="KW-1133">Transmembrane helix</keyword>
<feature type="repeat" description="EAR" evidence="21">
    <location>
        <begin position="3492"/>
        <end position="3534"/>
    </location>
</feature>
<evidence type="ECO:0000256" key="6">
    <source>
        <dbReference type="ARBA" id="ARBA00022692"/>
    </source>
</evidence>
<feature type="domain" description="Calx-beta" evidence="23">
    <location>
        <begin position="4387"/>
        <end position="4489"/>
    </location>
</feature>
<feature type="domain" description="Calx-beta" evidence="23">
    <location>
        <begin position="4992"/>
        <end position="5095"/>
    </location>
</feature>
<dbReference type="Gene3D" id="2.60.40.2030">
    <property type="match status" value="34"/>
</dbReference>
<keyword evidence="5" id="KW-1003">Cell membrane</keyword>
<dbReference type="GO" id="GO:0010855">
    <property type="term" value="F:adenylate cyclase inhibitor activity"/>
    <property type="evidence" value="ECO:0007669"/>
    <property type="project" value="TreeGrafter"/>
</dbReference>
<keyword evidence="24" id="KW-1185">Reference proteome</keyword>
<keyword evidence="13" id="KW-0472">Membrane</keyword>
<feature type="domain" description="Calx-beta" evidence="23">
    <location>
        <begin position="1850"/>
        <end position="1952"/>
    </location>
</feature>
<reference evidence="25" key="1">
    <citation type="submission" date="2025-08" db="UniProtKB">
        <authorList>
            <consortium name="RefSeq"/>
        </authorList>
    </citation>
    <scope>IDENTIFICATION</scope>
    <source>
        <tissue evidence="25">Blood</tissue>
    </source>
</reference>
<dbReference type="InterPro" id="IPR026919">
    <property type="entry name" value="ADGRV1"/>
</dbReference>
<feature type="domain" description="Calx-beta" evidence="23">
    <location>
        <begin position="1710"/>
        <end position="1809"/>
    </location>
</feature>
<dbReference type="FunFam" id="2.60.40.2030:FF:000041">
    <property type="entry name" value="Adhesion G-protein coupled receptor V1"/>
    <property type="match status" value="1"/>
</dbReference>
<dbReference type="SUPFAM" id="SSF141072">
    <property type="entry name" value="CalX-like"/>
    <property type="match status" value="37"/>
</dbReference>
<feature type="domain" description="Calx-beta" evidence="23">
    <location>
        <begin position="2947"/>
        <end position="3048"/>
    </location>
</feature>
<proteinExistence type="inferred from homology"/>
<dbReference type="FunFam" id="2.60.40.2030:FF:000007">
    <property type="entry name" value="Adhesion G-protein coupled receptor V1"/>
    <property type="match status" value="4"/>
</dbReference>
<comment type="subcellular location">
    <subcellularLocation>
        <location evidence="3">Cell membrane</location>
        <topology evidence="3">Multi-pass membrane protein</topology>
    </subcellularLocation>
    <subcellularLocation>
        <location evidence="1">Cell projection</location>
        <location evidence="1">Stereocilium membrane</location>
    </subcellularLocation>
    <subcellularLocation>
        <location evidence="2">Photoreceptor inner segment</location>
    </subcellularLocation>
</comment>
<dbReference type="GeneID" id="116550312"/>
<dbReference type="FunFam" id="2.60.40.2030:FF:000027">
    <property type="entry name" value="Adhesion G protein-coupled receptor V1"/>
    <property type="match status" value="1"/>
</dbReference>
<dbReference type="Gene3D" id="2.60.120.200">
    <property type="match status" value="1"/>
</dbReference>
<evidence type="ECO:0000256" key="7">
    <source>
        <dbReference type="ARBA" id="ARBA00022729"/>
    </source>
</evidence>
<feature type="domain" description="Calx-beta" evidence="23">
    <location>
        <begin position="4255"/>
        <end position="4354"/>
    </location>
</feature>
<evidence type="ECO:0000256" key="5">
    <source>
        <dbReference type="ARBA" id="ARBA00022475"/>
    </source>
</evidence>
<name>A0A6J3HQ86_SAPAP</name>
<keyword evidence="15 25" id="KW-0675">Receptor</keyword>
<feature type="domain" description="Calx-beta" evidence="23">
    <location>
        <begin position="2222"/>
        <end position="2324"/>
    </location>
</feature>
<dbReference type="FunFam" id="2.60.40.2030:FF:000021">
    <property type="entry name" value="Adhesion G protein-coupled receptor V1"/>
    <property type="match status" value="1"/>
</dbReference>
<keyword evidence="12" id="KW-0297">G-protein coupled receptor</keyword>
<feature type="repeat" description="EAR" evidence="21">
    <location>
        <begin position="3255"/>
        <end position="3296"/>
    </location>
</feature>
<dbReference type="GO" id="GO:0007605">
    <property type="term" value="P:sensory perception of sound"/>
    <property type="evidence" value="ECO:0007669"/>
    <property type="project" value="TreeGrafter"/>
</dbReference>
<dbReference type="FunFam" id="2.60.40.2030:FF:000031">
    <property type="entry name" value="Adhesion G protein-coupled receptor V1"/>
    <property type="match status" value="1"/>
</dbReference>
<evidence type="ECO:0000313" key="25">
    <source>
        <dbReference type="RefSeq" id="XP_032132202.1"/>
    </source>
</evidence>
<evidence type="ECO:0000256" key="16">
    <source>
        <dbReference type="ARBA" id="ARBA00023224"/>
    </source>
</evidence>
<evidence type="ECO:0000256" key="10">
    <source>
        <dbReference type="ARBA" id="ARBA00022837"/>
    </source>
</evidence>
<dbReference type="FunFam" id="2.60.40.2030:FF:000042">
    <property type="entry name" value="Adhesion G protein-coupled receptor V1"/>
    <property type="match status" value="1"/>
</dbReference>
<dbReference type="FunFam" id="2.60.40.2030:FF:000020">
    <property type="entry name" value="Adhesion G protein-coupled receptor V1"/>
    <property type="match status" value="1"/>
</dbReference>
<dbReference type="FunFam" id="2.60.40.2030:FF:000028">
    <property type="entry name" value="Adhesion G-protein coupled receptor V1"/>
    <property type="match status" value="1"/>
</dbReference>
<sequence length="5552" mass="608800">MSVFLGSGMPSASLLVNLLSALLIVFVFGETQIRFTGQTEFVVNETSTTVIRLIIERIGEPANVTAIVSLYGEDTGDFFDTYAAAFIPAGETNRTVYIAVCDDDLPEPDETFIFHLTLQKSSENVKLGWPRTVTVTILSNDNAFGIISFNMPPSITVSEPRGRNESVPLTLIREKGTYGMVTVTFEVEGGPNTPDEDLSPVKGNITFLPGRATVIYNLTVLDDEIPENDEIFLIQLKSVEGGAEINTSRNSVEIIIKKNDSPVRFLQSTYLVPEEDHILVIPVVRGKDNNGNLIGSDEYEVSINYAIVTGNSTTHAQQNLDFIDLQPNTSVVFPPFIHESHLKFQIIDDTIPEISESFHIMLLKDTLQGDAVLISPSVVQVTIKPNDKPYGVLSFNSVLFDRTVIIDEDTISRFEEITVVRNGGTHGNVSVNWVLTRNSSDPLPVTADIRPSSGILHFAQGQMLATILLTVVDDDLPEEAEAYLLQILPHTIQGGAEVSQPAELLFYIQDSDDVYGLITFFPMENQKIESSPGERYLSLSFTRLGGTKGDVRLLYSVLYIPAGAVDPLQAKDGILNISRKNDLIFPEQKTQVTTKLPIRNDAFLQNGAHFLVQLETVELVNIIPPIPPISPRFGEIWNISLLVTPAIANGEIGFLSNLPIVLHEPEDFAAEVVYIPLHRDGTDGQATVYWSLKPSGFNSKSVTADDIGPFNGSVLFLSGQSDTTINITVKGDDIPEMNETVTLSLDRVNVENQVLKSGYTSCDLIILENDDPGGVFEFSPASRGPYVIKEGESVELHIIRSRGSLVKQFLHYRVEPRDSNEFYGNTGVLEFKPGEREIVITLLARLDGIPELDEHYWVVLSSHGERESKLGSATIVNITILKNDDPHGIIEFVSDDLIVMINESKGDDIYSALYDVVRNRGNFGDVSVSWVVSPDFTQDVFPIQGIIVFGDKEFSKNITIYSLPDEIPEEMEEFTIILLNATGGAKVGNRTTATLRIRRNDDPIYFAEPRVVRVQEGETANFTVLRNGSIDGTCTVQYATMDGKATARERDFVPVEKGEMLIFEIGSREQSISIFVNEDGIPETDEPFYITLFNSTGDTVVYQYGVATVIIEANDDPNGIFSLEPIDKAVEEGKTNAFWILRHQGCFGSVSVSWQLFQNGSALQPGQEFYETSGAVNFMEGEEAKPIVLHAFPDEIPEFNEFYILKLVNISGGSPGPGGQLAETSLQVTVMIPFNDDPFGVFILDSECLEREVAEDVLSEDDMSYFTNFTILRQQGVFGDVRLGWEILSSEFPAGLPPMIDFLLVGIFPTSVHLQQHMRRHHSGTDALYFSGLEGAFGTVSPKYHPSRNNTIANFTFSAWVMPNANTNGFIIAKDDGNGSIYYGVKIQTNESHVTLSLHYKTLGSNATYIAKTTVMKYLEESIWLHLLIILDDGIIEFYLDGHAIPRGIKSLKGEAITDGPGILRIGAGINGNDRFTGLMQDVRSYERKLTLEEIYELHAMPAKSDLHPISGYLEFRQGETNKSFIISARDDNEEEGEELFILKLVSVYGGARISEENTTARLTIQKSDNANGLFGFTGACIPEIAEEGSTISCVVERTRGALDYVHVFYTISQIETDDINYLVDDFANASGTITFLPWQRSEVLNIYVLDDDIPELNEYFRVTLVSAIPGDGKLGSIPTSGASIDPEKETTDITIKASDHPYGLLQFSTGLPPQPKDAMTLPASSVPHITVQEEDGEVRLLVIRAQGLLGRVTAEFRTVSLTAFSPEDYQNVAGTLEFQPGERYKYISVNITDNSIPELEKSFKVELLNLEGGVAEVFRVDGSGSGDGDMEFFLPTIHKRASLGVASQILVTVAASDHAHGIFEFSPESLFVSGTEPEDGCSTVVLNVIRHHGTLSPVTLHWNIDSDPDGDLAFTSGNITFEIGQTSANITVEVLPDEDPELDKAFSVSILSVSSGSLGVHINATLIVLASDDPYGVFIFSEKNRPVKVEEATQNITLSIIRLKGLMGKVLVSYGTLDDMEKPPYFPSSLARATQGTDYIPASGFAIFGANQSEATIAISILDDDEPERSESVFIELLNSTLIAKVQSRPIPNSPRLGSKVETVAQVIIIANDDAFGTLQLSAPIVRVAENHVGPIINVTRTGGTFADVSVKFKAVPITAIAGEDYSIASSDVVLLEGETSKAVPIYIINDIYPELEESFLVQLLNETTGGARLGALTEAVIIIEASDDPYGLFGFQITKLTVEEPEFNSVKVNLPIIRNSGTLGNVTVQWVATINGQLATGDLRVVSGNVTFAPGETIQTLLLEVLADDVPEIEEVIQVQLTDASGGGTIGLDRIANIIIPANDNPYGTVAFLQTVFRVQEPLERSSCANITVRRSGGHFGRLLLFYSTSDVDVVALAIEEGQDLLSYYESPIQGVPDPLWRTWVNVSAVGEPQYTCATLCLKEHACSAFSFFSASEGPQCFWMTSWISPAVNNSDFWTYRKNMTRVASLFSGQAVAGSDYEPVTRQWAIMLEGDEFANLTVSILPDDFPEMDESFLISLLEVHLMNISASLKNQPTVGQPNTSTVVIALNGDAFGVFVIYSISPNTSEDGSFVEVQEQPQTLVELMIHRTGGSLGQVSVEWNVVGGTATEGLDFMGAGEILTFAEGETKKTVILTILDDSEPEDDESIIVSLVYTEGGSRVLPSSNTVTVNILANDNVAGILSFQTASRSVIGHEGEILQFHVIRTPPGRGNVTVNWKIIGQNLELNFANFSGELFFPEGSLNKTLFVHLLDDNIPEEKELYQLILYDVRTQGVPPAGIALLDAQGYAAVLTVEASDEPHGVLNFALSSRFVLLQEANITIQLFINREFGSLGAINVTYATIPGMLSLKNQTVGNLAEPEVDFVPVLGFLILEEGETAAAINITILEDDIPELEEYFLVNLTYVELIMAASTSFPPRLDSEGLTAQIIIDANDGARGVIEWQHSRFEVNEAHGSLTLVAQRSREALGHVSLFVYAQNLEAQLGLDYNFTPMILHFADGERFKSVNILILDDDIPEGDEKFQLILTNPSPGLELGKNTIALIIILANDDGPGVLSFNNSAHFFLREPTALYVQESVAVLYIVREPAQGLFGTVTVQFIVTEVNSSNESKDLTPSKGYIVLEEGVQFKALRISAILDTEPEMDEYFVCTLFNPTGGARLGEHVQTLITVLQNQAPLGLFSISAVENRATSIDIEEANRTVYLNVSRTNGIDLAVSVQWETVSETAFGMRGMDAVFSIFQSFLDESPSGWCFFTLENLIYGIMLRKSSVTVYRWQGIFFPVEDLNIENPKTCEAFNIGFSPYVVITHEERNEEKPSLNSVYTFTSGLKLFLVQTIIILETSQVRYFTSDSQDYLIIASQRDDSELTKVFRWNGGSFVLHQKLPVRGVLTLALFNKGGSVFVAISQANARLNSLLFRWSGSGFINFQEVPVSGTTQVEALSSANDIYLIFAKNVLQGDQNSIDIFIWEMRQSSFRYFQSLDFAAVNRIHSFTPASGIAHILLIGQDMSALYCWNLEHNQFSFVLEVPSAYDVASVILKSINSSKNLIALVGAHSHIYELVYISSQSDFIPSSGELIFEPGDREATIAVNILDDTVPEEEESFKVQLKNPKGGAEIGINGSVTITILSNDDAYGIVAFAQNSLYKQVEEMEQDSLVTLNVERLKGTYGHITVAWEADGSISDIFPTSGVISFTEGQALSTITLTILADNIPELSEVVIVTLTHITTEEVEDSSKGATIDQDRSKSVITTLPNDSPYGLVGWHAESVFIRVAEPKENTTTLQLQIARDKGLLGDIAIHLRAQPNFLLHVDNQATENEDYVLQETIIIMKENVKEAHAKVSILPDDIPELEEGFIVTITEVNLVNSDFSAGQPSVQRTGMETAEIMIEENDDPRGIFMFHVTRGPGEVITAYEVPPPLNVLQVPVVRLAGSFGAVNVYWKGSPDSAGLEDFKPSHGILEFADRQVTSMIEITIIDDAEFELTETFNISLINVAGGGRLGDDVVATVVIPQNDSPFGVFGFEEKTVMIDESLSSDDPDSYVTLTVVRSPGGKGTVRLQWTIDEKAKHDLSPLNGTLHFDETESQKTIVLHTLQDTVLEEDRHFTIQLISIDEVEISPVKGSASIIIRGDKGASGEVGIAPSSRHVLIGEPSAKYNGTAIVSLVRGPGILGEVTVFWRIFPPSVGEFAETSGKLTMRDGQSAVIVVIQALNDDIPEEKSFYEFQLTAISEGGVLSESSSTANITMVASDSPYGRFAFSHEQLRVSEAQRVNITIIRSGGYFGRVRLWYETMSGTAEAGMDFVPAAGEFLFEAGEMRKSLHVEILDDDHPEGPEEFSLIITKVELQGRGYDFTTQENGLQIDQPPEIGNISTVRIIIMKNDNAEGIIEFDPKYTAFEVEEDIGLVMIPVVRLHGTYGYVTADFISQSSSASPGGVDYILHGSSVTFQHGQNLSFINISIIDDSESEFEEPIEILLTGATGGAVLGRHLVSKITIAKSDSPFGIIRFLNQSKISVPNPNSTMILSLVLERTGGLLGEIQVNWEIVGPNSQEALVPQNRDIADPVRGFFYFGEGEGGARTIILTIYPHEEIEVEETFIIKLELVKGEAKLDSRAKDVTLTIQKFGDPNGVVQFAPETLSKKTYSEPLALEGPLLITFFVRRVKGTFGEITVYWELSSEFDITEDFLFTNGFFTIADGESEASFDVHLLPDDVPEIEEDYVVQLVSVEGGAELDPEKYITLFSVYANDDPHGVFALYSDRQSILIGQSLIRSIQVNITRLAGTFGDVAIGLRISSDHKEEPIVSESAERQLVVKDGATYKVDVVPIKDQVFLSLGSNFTLQLVTVMLVGGRFYGMPTILQEAKSAVLPVSEKAANSRVGFESTAFQLTDITAGTSHIMISRRGTYGALSVAWTIGYAPGLEIPEFIVVGNMTPTLGRLSFSHGEQRKGVFLWTFPSPGQPEAFVLHLSGVRSSAPGGAQLRSGFIVAEIEPMGIFQFSPSSRNIIVSEDTQIIRLHVQRLFGFHSDLIKVSYQTTAGSAKPLEDFELVQNGELFFHKFQTEVDFEITIINDQLPEVEEFFYINLTSVEIRGLQKFDVNWSPRLNLDFSVAVITILDNDDLSGMDISFPMTSVAVGVDTTLIPVETESTTYLSTSKTTTILQPTKVVAIVTEATDVSAIPEKLVTLHGTPAMSEKPDVATIPANISIHGTFSLGPSIVYVEEEMKSGTFNTAEVLVRRTGGFTGNVSITVKTFGERCAQKEPNALPFHGIYGISNLTWAVEEEDFGEQTLTLIFLEGERERKVSVQILDDDEPEGQEFFYVFLTNPQGGAQIVEGKDDTGFAAFAMVIITGSDLHNGIIGFSEESQSGLELREGADRRRLHLIVTRQPNRAFEDVKVFWRVTLNKTAVTLQKDGINLLEELQSVSGTTACTTGQTKCFISIELKPEKIPQVEVYFFVELYEVTAGAAINNSARFAQIKILQSDKSQSLVYFSVGSRLAVAHKKATLISLQVSRDSGTGLMVSVNFSTQIRRPFGGLQISYISP</sequence>
<dbReference type="FunFam" id="2.60.40.2030:FF:000012">
    <property type="entry name" value="Adhesion G-protein coupled receptor V1"/>
    <property type="match status" value="1"/>
</dbReference>
<feature type="domain" description="Calx-beta" evidence="23">
    <location>
        <begin position="1966"/>
        <end position="2079"/>
    </location>
</feature>
<feature type="repeat" description="EAR" evidence="21">
    <location>
        <begin position="3348"/>
        <end position="3393"/>
    </location>
</feature>
<dbReference type="FunFam" id="2.60.40.2030:FF:000033">
    <property type="entry name" value="Adhesion G protein-coupled receptor V1"/>
    <property type="match status" value="1"/>
</dbReference>
<feature type="chain" id="PRO_5026729573" description="Adhesion G-protein coupled receptor V1" evidence="22">
    <location>
        <begin position="30"/>
        <end position="5552"/>
    </location>
</feature>
<evidence type="ECO:0000256" key="20">
    <source>
        <dbReference type="ARBA" id="ARBA00083929"/>
    </source>
</evidence>
<dbReference type="FunFam" id="2.60.40.2030:FF:000026">
    <property type="entry name" value="Adhesion G protein-coupled receptor V1"/>
    <property type="match status" value="1"/>
</dbReference>
<feature type="domain" description="Calx-beta" evidence="23">
    <location>
        <begin position="3063"/>
        <end position="3172"/>
    </location>
</feature>
<dbReference type="FunFam" id="2.60.40.2030:FF:000014">
    <property type="entry name" value="Adhesion G-protein coupled receptor V1"/>
    <property type="match status" value="1"/>
</dbReference>
<dbReference type="FunFam" id="2.60.40.2030:FF:000046">
    <property type="entry name" value="Adhesion G protein-coupled receptor V1"/>
    <property type="match status" value="1"/>
</dbReference>
<feature type="repeat" description="EAR" evidence="21">
    <location>
        <begin position="3441"/>
        <end position="3488"/>
    </location>
</feature>
<feature type="domain" description="Calx-beta" evidence="23">
    <location>
        <begin position="133"/>
        <end position="237"/>
    </location>
</feature>
<dbReference type="FunFam" id="2.60.40.2030:FF:000037">
    <property type="entry name" value="Adhesion G protein-coupled receptor V1"/>
    <property type="match status" value="1"/>
</dbReference>
<gene>
    <name evidence="25" type="primary">ADGRV1</name>
</gene>
<organism evidence="24 25">
    <name type="scientific">Sapajus apella</name>
    <name type="common">Brown-capped capuchin</name>
    <name type="synonym">Cebus apella</name>
    <dbReference type="NCBI Taxonomy" id="9515"/>
    <lineage>
        <taxon>Eukaryota</taxon>
        <taxon>Metazoa</taxon>
        <taxon>Chordata</taxon>
        <taxon>Craniata</taxon>
        <taxon>Vertebrata</taxon>
        <taxon>Euteleostomi</taxon>
        <taxon>Mammalia</taxon>
        <taxon>Eutheria</taxon>
        <taxon>Euarchontoglires</taxon>
        <taxon>Primates</taxon>
        <taxon>Haplorrhini</taxon>
        <taxon>Platyrrhini</taxon>
        <taxon>Cebidae</taxon>
        <taxon>Cebinae</taxon>
        <taxon>Sapajus</taxon>
    </lineage>
</organism>
<dbReference type="FunFam" id="2.60.40.2030:FF:000030">
    <property type="entry name" value="Adhesion G-protein coupled receptor V1"/>
    <property type="match status" value="1"/>
</dbReference>
<evidence type="ECO:0000313" key="24">
    <source>
        <dbReference type="Proteomes" id="UP000504640"/>
    </source>
</evidence>
<evidence type="ECO:0000256" key="3">
    <source>
        <dbReference type="ARBA" id="ARBA00004651"/>
    </source>
</evidence>
<evidence type="ECO:0000256" key="19">
    <source>
        <dbReference type="ARBA" id="ARBA00078072"/>
    </source>
</evidence>
<keyword evidence="17" id="KW-0966">Cell projection</keyword>
<keyword evidence="8" id="KW-0677">Repeat</keyword>
<dbReference type="GO" id="GO:0004930">
    <property type="term" value="F:G protein-coupled receptor activity"/>
    <property type="evidence" value="ECO:0007669"/>
    <property type="project" value="UniProtKB-KW"/>
</dbReference>
<dbReference type="InterPro" id="IPR009039">
    <property type="entry name" value="EAR"/>
</dbReference>
<keyword evidence="7 22" id="KW-0732">Signal</keyword>
<feature type="domain" description="Calx-beta" evidence="23">
    <location>
        <begin position="993"/>
        <end position="1093"/>
    </location>
</feature>
<dbReference type="FunFam" id="2.60.40.2030:FF:000023">
    <property type="entry name" value="Adhesion G protein-coupled receptor V1"/>
    <property type="match status" value="1"/>
</dbReference>
<evidence type="ECO:0000256" key="18">
    <source>
        <dbReference type="ARBA" id="ARBA00070037"/>
    </source>
</evidence>
<dbReference type="InterPro" id="IPR038081">
    <property type="entry name" value="CalX-like_sf"/>
</dbReference>
<dbReference type="FunFam" id="2.60.120.200:FF:000106">
    <property type="entry name" value="Adhesion G-protein coupled receptor V1"/>
    <property type="match status" value="1"/>
</dbReference>
<evidence type="ECO:0000256" key="9">
    <source>
        <dbReference type="ARBA" id="ARBA00022801"/>
    </source>
</evidence>
<evidence type="ECO:0000256" key="1">
    <source>
        <dbReference type="ARBA" id="ARBA00004289"/>
    </source>
</evidence>
<dbReference type="CTD" id="84059"/>
<keyword evidence="16" id="KW-0807">Transducer</keyword>
<dbReference type="GO" id="GO:0001917">
    <property type="term" value="C:photoreceptor inner segment"/>
    <property type="evidence" value="ECO:0007669"/>
    <property type="project" value="UniProtKB-SubCell"/>
</dbReference>
<dbReference type="GO" id="GO:0005737">
    <property type="term" value="C:cytoplasm"/>
    <property type="evidence" value="ECO:0007669"/>
    <property type="project" value="TreeGrafter"/>
</dbReference>
<evidence type="ECO:0000256" key="2">
    <source>
        <dbReference type="ARBA" id="ARBA00004437"/>
    </source>
</evidence>
<evidence type="ECO:0000256" key="22">
    <source>
        <dbReference type="SAM" id="SignalP"/>
    </source>
</evidence>
<protein>
    <recommendedName>
        <fullName evidence="18">Adhesion G-protein coupled receptor V1</fullName>
    </recommendedName>
    <alternativeName>
        <fullName evidence="20">G-protein coupled receptor 98</fullName>
    </alternativeName>
    <alternativeName>
        <fullName evidence="19">Very large G-protein coupled receptor 1</fullName>
    </alternativeName>
</protein>
<feature type="repeat" description="EAR" evidence="21">
    <location>
        <begin position="3297"/>
        <end position="3345"/>
    </location>
</feature>
<feature type="signal peptide" evidence="22">
    <location>
        <begin position="1"/>
        <end position="29"/>
    </location>
</feature>
<evidence type="ECO:0000256" key="13">
    <source>
        <dbReference type="ARBA" id="ARBA00023136"/>
    </source>
</evidence>
<dbReference type="FunFam" id="2.60.40.2030:FF:000017">
    <property type="entry name" value="Adhesion G protein-coupled receptor V1"/>
    <property type="match status" value="3"/>
</dbReference>
<dbReference type="GO" id="GO:0060171">
    <property type="term" value="C:stereocilium membrane"/>
    <property type="evidence" value="ECO:0007669"/>
    <property type="project" value="UniProtKB-SubCell"/>
</dbReference>
<dbReference type="FunFam" id="2.60.40.2030:FF:000013">
    <property type="entry name" value="Adhesion G-protein coupled receptor V1"/>
    <property type="match status" value="1"/>
</dbReference>
<dbReference type="FunFam" id="2.60.40.2030:FF:000044">
    <property type="entry name" value="Adhesion G protein-coupled receptor V1"/>
    <property type="match status" value="1"/>
</dbReference>
<evidence type="ECO:0000256" key="8">
    <source>
        <dbReference type="ARBA" id="ARBA00022737"/>
    </source>
</evidence>
<dbReference type="FunFam" id="2.60.40.2030:FF:000025">
    <property type="entry name" value="Adhesion G protein-coupled receptor V1"/>
    <property type="match status" value="1"/>
</dbReference>
<evidence type="ECO:0000256" key="11">
    <source>
        <dbReference type="ARBA" id="ARBA00022989"/>
    </source>
</evidence>
<dbReference type="PANTHER" id="PTHR46682:SF1">
    <property type="entry name" value="ADHESION G-PROTEIN COUPLED RECEPTOR V1"/>
    <property type="match status" value="1"/>
</dbReference>
<evidence type="ECO:0000256" key="17">
    <source>
        <dbReference type="ARBA" id="ARBA00023273"/>
    </source>
</evidence>
<dbReference type="FunFam" id="2.60.40.2030:FF:000047">
    <property type="entry name" value="Adhesion G-protein coupled receptor V1"/>
    <property type="match status" value="1"/>
</dbReference>
<feature type="domain" description="Calx-beta" evidence="23">
    <location>
        <begin position="2584"/>
        <end position="2676"/>
    </location>
</feature>
<evidence type="ECO:0000259" key="23">
    <source>
        <dbReference type="SMART" id="SM00237"/>
    </source>
</evidence>
<evidence type="ECO:0000256" key="21">
    <source>
        <dbReference type="PROSITE-ProRule" id="PRU00075"/>
    </source>
</evidence>
<dbReference type="RefSeq" id="XP_032132202.1">
    <property type="nucleotide sequence ID" value="XM_032276311.1"/>
</dbReference>
<dbReference type="GO" id="GO:0001965">
    <property type="term" value="F:G-protein alpha-subunit binding"/>
    <property type="evidence" value="ECO:0007669"/>
    <property type="project" value="TreeGrafter"/>
</dbReference>
<evidence type="ECO:0000256" key="12">
    <source>
        <dbReference type="ARBA" id="ARBA00023040"/>
    </source>
</evidence>
<dbReference type="GO" id="GO:0007601">
    <property type="term" value="P:visual perception"/>
    <property type="evidence" value="ECO:0007669"/>
    <property type="project" value="TreeGrafter"/>
</dbReference>
<dbReference type="GO" id="GO:0071277">
    <property type="term" value="P:cellular response to calcium ion"/>
    <property type="evidence" value="ECO:0007669"/>
    <property type="project" value="TreeGrafter"/>
</dbReference>
<keyword evidence="10" id="KW-0106">Calcium</keyword>
<accession>A0A6J3HQ86</accession>
<dbReference type="InterPro" id="IPR003644">
    <property type="entry name" value="Calx_beta"/>
</dbReference>
<dbReference type="Pfam" id="PF13385">
    <property type="entry name" value="Laminin_G_3"/>
    <property type="match status" value="1"/>
</dbReference>
<feature type="domain" description="Calx-beta" evidence="23">
    <location>
        <begin position="2814"/>
        <end position="2925"/>
    </location>
</feature>
<feature type="domain" description="Calx-beta" evidence="23">
    <location>
        <begin position="3529"/>
        <end position="3626"/>
    </location>
</feature>
<keyword evidence="14" id="KW-1015">Disulfide bond</keyword>
<dbReference type="InterPro" id="IPR013320">
    <property type="entry name" value="ConA-like_dom_sf"/>
</dbReference>
<dbReference type="PROSITE" id="PS50912">
    <property type="entry name" value="EAR"/>
    <property type="match status" value="6"/>
</dbReference>
<evidence type="ECO:0000256" key="14">
    <source>
        <dbReference type="ARBA" id="ARBA00023157"/>
    </source>
</evidence>
<dbReference type="FunFam" id="2.60.40.2030:FF:000043">
    <property type="entry name" value="Adhesion G-protein coupled receptor V1"/>
    <property type="match status" value="1"/>
</dbReference>
<dbReference type="FunFam" id="2.60.40.2030:FF:000048">
    <property type="entry name" value="Adhesion G-protein coupled receptor V1"/>
    <property type="match status" value="1"/>
</dbReference>
<dbReference type="Proteomes" id="UP000504640">
    <property type="component" value="Unplaced"/>
</dbReference>
<dbReference type="SMART" id="SM00237">
    <property type="entry name" value="Calx_beta"/>
    <property type="match status" value="19"/>
</dbReference>
<feature type="domain" description="Calx-beta" evidence="23">
    <location>
        <begin position="2107"/>
        <end position="2206"/>
    </location>
</feature>
<keyword evidence="6" id="KW-0812">Transmembrane</keyword>